<gene>
    <name evidence="1" type="ORF">OWR29_38980</name>
</gene>
<reference evidence="1" key="1">
    <citation type="submission" date="2022-11" db="EMBL/GenBank/DDBJ databases">
        <authorList>
            <person name="Somphong A."/>
            <person name="Phongsopitanun W."/>
        </authorList>
    </citation>
    <scope>NUCLEOTIDE SEQUENCE</scope>
    <source>
        <strain evidence="1">Pm04-4</strain>
    </source>
</reference>
<dbReference type="Pfam" id="PF13830">
    <property type="entry name" value="DUF4192"/>
    <property type="match status" value="1"/>
</dbReference>
<protein>
    <submittedName>
        <fullName evidence="1">DUF4192 domain-containing protein</fullName>
    </submittedName>
</protein>
<evidence type="ECO:0000313" key="1">
    <source>
        <dbReference type="EMBL" id="MCY1144015.1"/>
    </source>
</evidence>
<evidence type="ECO:0000313" key="2">
    <source>
        <dbReference type="Proteomes" id="UP001151002"/>
    </source>
</evidence>
<comment type="caution">
    <text evidence="1">The sequence shown here is derived from an EMBL/GenBank/DDBJ whole genome shotgun (WGS) entry which is preliminary data.</text>
</comment>
<dbReference type="Proteomes" id="UP001151002">
    <property type="component" value="Unassembled WGS sequence"/>
</dbReference>
<accession>A0ABT4BEL3</accession>
<dbReference type="InterPro" id="IPR025447">
    <property type="entry name" value="DUF4192"/>
</dbReference>
<keyword evidence="2" id="KW-1185">Reference proteome</keyword>
<name>A0ABT4BEL3_9ACTN</name>
<proteinExistence type="predicted"/>
<organism evidence="1 2">
    <name type="scientific">Paractinoplanes pyxinae</name>
    <dbReference type="NCBI Taxonomy" id="2997416"/>
    <lineage>
        <taxon>Bacteria</taxon>
        <taxon>Bacillati</taxon>
        <taxon>Actinomycetota</taxon>
        <taxon>Actinomycetes</taxon>
        <taxon>Micromonosporales</taxon>
        <taxon>Micromonosporaceae</taxon>
        <taxon>Paractinoplanes</taxon>
    </lineage>
</organism>
<dbReference type="RefSeq" id="WP_267568569.1">
    <property type="nucleotide sequence ID" value="NZ_JAPNTZ010000018.1"/>
</dbReference>
<dbReference type="EMBL" id="JAPNTZ010000018">
    <property type="protein sequence ID" value="MCY1144015.1"/>
    <property type="molecule type" value="Genomic_DNA"/>
</dbReference>
<sequence length="339" mass="35475">MPSFDNHSFDVHQVDELLDFIARLLGFTPNNSAVLVGITADSTIAAIGRMTLASSADELHAELRTATASLSSTGVTRVVLVGYGYEQLVRVTLDAVRESLRAAGIRAEGAIRVNGDHFWLLAGQALRATTPAVHYQPGTSAAAAAAVAAGLVALPDRETLVATLAPVTGLDREHMSAATAHAEQALATLLHDAATSEGPASSAAQQSRAHQAGITLLSEVEQLYRAGKTADDSQAASLSILLTVLTVRDAAVQRCSGDDWQRAMWIDLLRRAEPRYSAAPAGLVALCALYDGWGPLAGIALARALEADPGYRFAQLMADAMAAGVPPHIITDGLRDGQI</sequence>